<evidence type="ECO:0000313" key="5">
    <source>
        <dbReference type="EMBL" id="RHC58319.1"/>
    </source>
</evidence>
<dbReference type="EMBL" id="QSHZ01000002">
    <property type="protein sequence ID" value="RHC58319.1"/>
    <property type="molecule type" value="Genomic_DNA"/>
</dbReference>
<feature type="domain" description="FtsK" evidence="4">
    <location>
        <begin position="9"/>
        <end position="188"/>
    </location>
</feature>
<dbReference type="Gene3D" id="3.40.50.300">
    <property type="entry name" value="P-loop containing nucleotide triphosphate hydrolases"/>
    <property type="match status" value="1"/>
</dbReference>
<dbReference type="SMART" id="SM00382">
    <property type="entry name" value="AAA"/>
    <property type="match status" value="1"/>
</dbReference>
<dbReference type="InterPro" id="IPR003593">
    <property type="entry name" value="AAA+_ATPase"/>
</dbReference>
<evidence type="ECO:0000256" key="2">
    <source>
        <dbReference type="ARBA" id="ARBA00022840"/>
    </source>
</evidence>
<gene>
    <name evidence="5" type="ORF">DW839_01835</name>
</gene>
<organism evidence="5 6">
    <name type="scientific">Enterocloster bolteae</name>
    <dbReference type="NCBI Taxonomy" id="208479"/>
    <lineage>
        <taxon>Bacteria</taxon>
        <taxon>Bacillati</taxon>
        <taxon>Bacillota</taxon>
        <taxon>Clostridia</taxon>
        <taxon>Lachnospirales</taxon>
        <taxon>Lachnospiraceae</taxon>
        <taxon>Enterocloster</taxon>
    </lineage>
</organism>
<dbReference type="Proteomes" id="UP000283975">
    <property type="component" value="Unassembled WGS sequence"/>
</dbReference>
<dbReference type="SUPFAM" id="SSF52540">
    <property type="entry name" value="P-loop containing nucleoside triphosphate hydrolases"/>
    <property type="match status" value="1"/>
</dbReference>
<proteinExistence type="predicted"/>
<protein>
    <submittedName>
        <fullName evidence="5">DNA translocase FtsK</fullName>
    </submittedName>
</protein>
<comment type="caution">
    <text evidence="5">The sequence shown here is derived from an EMBL/GenBank/DDBJ whole genome shotgun (WGS) entry which is preliminary data.</text>
</comment>
<dbReference type="GO" id="GO:0003677">
    <property type="term" value="F:DNA binding"/>
    <property type="evidence" value="ECO:0007669"/>
    <property type="project" value="InterPro"/>
</dbReference>
<dbReference type="CDD" id="cd01127">
    <property type="entry name" value="TrwB_TraG_TraD_VirD4"/>
    <property type="match status" value="1"/>
</dbReference>
<evidence type="ECO:0000256" key="1">
    <source>
        <dbReference type="ARBA" id="ARBA00022741"/>
    </source>
</evidence>
<keyword evidence="1 3" id="KW-0547">Nucleotide-binding</keyword>
<name>A0A414B019_9FIRM</name>
<evidence type="ECO:0000256" key="3">
    <source>
        <dbReference type="PROSITE-ProRule" id="PRU00289"/>
    </source>
</evidence>
<dbReference type="InterPro" id="IPR050206">
    <property type="entry name" value="FtsK/SpoIIIE/SftA"/>
</dbReference>
<dbReference type="InterPro" id="IPR027417">
    <property type="entry name" value="P-loop_NTPase"/>
</dbReference>
<dbReference type="GO" id="GO:0016020">
    <property type="term" value="C:membrane"/>
    <property type="evidence" value="ECO:0007669"/>
    <property type="project" value="UniProtKB-SubCell"/>
</dbReference>
<dbReference type="PANTHER" id="PTHR22683">
    <property type="entry name" value="SPORULATION PROTEIN RELATED"/>
    <property type="match status" value="1"/>
</dbReference>
<dbReference type="InterPro" id="IPR002543">
    <property type="entry name" value="FtsK_dom"/>
</dbReference>
<evidence type="ECO:0000313" key="6">
    <source>
        <dbReference type="Proteomes" id="UP000283975"/>
    </source>
</evidence>
<sequence>MFRKSWETPQGSYYDLFSDMLKQPHLLVAGATGSGKSVVINGIITTALKDSPAAVQFIFIDPKRVELVDYRLLPHTLKYASEPGDMVQALQYAMDTTERRYKAMQSRHKKNYSGGAVYVVIDELADLMTTNKKQVQPLIQRLAQIGRAANVHIIAATQCPLSAVIPTPIKVNFDSRVGLRTRSKQDSRNILGLPGCETLPRYGQGYYMTPAGLQLYNIPMYSPAEVQRLVNYWKHHSRPRLRWL</sequence>
<accession>A0A414B019</accession>
<dbReference type="PROSITE" id="PS50901">
    <property type="entry name" value="FTSK"/>
    <property type="match status" value="1"/>
</dbReference>
<dbReference type="AlphaFoldDB" id="A0A414B019"/>
<dbReference type="PANTHER" id="PTHR22683:SF41">
    <property type="entry name" value="DNA TRANSLOCASE FTSK"/>
    <property type="match status" value="1"/>
</dbReference>
<keyword evidence="2 3" id="KW-0067">ATP-binding</keyword>
<evidence type="ECO:0000259" key="4">
    <source>
        <dbReference type="PROSITE" id="PS50901"/>
    </source>
</evidence>
<feature type="binding site" evidence="3">
    <location>
        <begin position="30"/>
        <end position="37"/>
    </location>
    <ligand>
        <name>ATP</name>
        <dbReference type="ChEBI" id="CHEBI:30616"/>
    </ligand>
</feature>
<dbReference type="Pfam" id="PF01580">
    <property type="entry name" value="FtsK_SpoIIIE"/>
    <property type="match status" value="2"/>
</dbReference>
<reference evidence="5 6" key="1">
    <citation type="submission" date="2018-08" db="EMBL/GenBank/DDBJ databases">
        <title>A genome reference for cultivated species of the human gut microbiota.</title>
        <authorList>
            <person name="Zou Y."/>
            <person name="Xue W."/>
            <person name="Luo G."/>
        </authorList>
    </citation>
    <scope>NUCLEOTIDE SEQUENCE [LARGE SCALE GENOMIC DNA]</scope>
    <source>
        <strain evidence="5 6">AM35-14</strain>
    </source>
</reference>
<dbReference type="GO" id="GO:0005524">
    <property type="term" value="F:ATP binding"/>
    <property type="evidence" value="ECO:0007669"/>
    <property type="project" value="UniProtKB-UniRule"/>
</dbReference>